<gene>
    <name evidence="9" type="ORF">g.26055</name>
    <name evidence="10" type="ORF">g.26058</name>
</gene>
<evidence type="ECO:0000256" key="2">
    <source>
        <dbReference type="ARBA" id="ARBA00022723"/>
    </source>
</evidence>
<dbReference type="GO" id="GO:0046872">
    <property type="term" value="F:metal ion binding"/>
    <property type="evidence" value="ECO:0007669"/>
    <property type="project" value="UniProtKB-KW"/>
</dbReference>
<keyword evidence="3" id="KW-0106">Calcium</keyword>
<dbReference type="EMBL" id="GEBQ01000227">
    <property type="protein sequence ID" value="JAT39750.1"/>
    <property type="molecule type" value="Transcribed_RNA"/>
</dbReference>
<dbReference type="AlphaFoldDB" id="A0A1B6LRW6"/>
<reference evidence="9" key="1">
    <citation type="submission" date="2015-11" db="EMBL/GenBank/DDBJ databases">
        <title>De novo transcriptome assembly of four potential Pierce s Disease insect vectors from Arizona vineyards.</title>
        <authorList>
            <person name="Tassone E.E."/>
        </authorList>
    </citation>
    <scope>NUCLEOTIDE SEQUENCE</scope>
</reference>
<sequence length="559" mass="62461">VLSVAVSSGRCSAALPVSVAATLDTRDMPATWLVLCFVLVPLVESVQTGWRPIPGPGPSLAPGLGPSLPQGPILPRTLFHSHHPHSRPHPVCTLYKAVFDQDTFQQYVQYKTQIPDLKEFTLCMWHRFYNHSQDQPLFSYAHRDKSREIYSWVANTESASFYMMAINGQTLYRLNYPVRLHKWYHMCQSWNGKTGEWQIWVNAERIGRGFHNLLVGKPVKGGGMAISGQEQLRYSGGGGGKTIGPGLLGEVTLVQLYKAALTAGKAYTNHKHHHVHHFHHDDKPGEDDYAIASPSTPAPPPALRGTDFPFLSNGQIVPMLPIPDLSVFRGQSDPSVSGLFTPYTGQLDFLLPGMQRLFKRDQTKLSGTAGKRRKKSEDSITIEDHPGDILKVETKESRKVKRDITKIDEVKVKPVSEEDILKETDEKKDTEIKKRQTMEEDESNEDKHHKKRTLFDDQFQFGLVPGDDLSGLFPGDGYILGGGGVKFDGEETNIADPEPTKGEVQMEPAEWEVRSIMAVCSGCSEDPFRKASLISWRETPKKLYAGAMYVPAVPECQRF</sequence>
<dbReference type="InterPro" id="IPR051360">
    <property type="entry name" value="Neuronal_Pentraxin_Related"/>
</dbReference>
<dbReference type="SUPFAM" id="SSF49899">
    <property type="entry name" value="Concanavalin A-like lectins/glucanases"/>
    <property type="match status" value="1"/>
</dbReference>
<dbReference type="PRINTS" id="PR00895">
    <property type="entry name" value="PENTAXIN"/>
</dbReference>
<name>A0A1B6LRW6_9HEMI</name>
<evidence type="ECO:0000259" key="8">
    <source>
        <dbReference type="PROSITE" id="PS51828"/>
    </source>
</evidence>
<evidence type="ECO:0000313" key="10">
    <source>
        <dbReference type="EMBL" id="JAT39750.1"/>
    </source>
</evidence>
<dbReference type="EMBL" id="GEBQ01013535">
    <property type="protein sequence ID" value="JAT26442.1"/>
    <property type="molecule type" value="Transcribed_RNA"/>
</dbReference>
<accession>A0A1B6LRW6</accession>
<evidence type="ECO:0000313" key="9">
    <source>
        <dbReference type="EMBL" id="JAT26442.1"/>
    </source>
</evidence>
<dbReference type="Pfam" id="PF00354">
    <property type="entry name" value="Pentaxin"/>
    <property type="match status" value="1"/>
</dbReference>
<evidence type="ECO:0000256" key="6">
    <source>
        <dbReference type="PROSITE-ProRule" id="PRU01172"/>
    </source>
</evidence>
<dbReference type="PANTHER" id="PTHR19277">
    <property type="entry name" value="PENTRAXIN"/>
    <property type="match status" value="1"/>
</dbReference>
<dbReference type="PANTHER" id="PTHR19277:SF125">
    <property type="entry name" value="B6"/>
    <property type="match status" value="1"/>
</dbReference>
<keyword evidence="4" id="KW-1015">Disulfide bond</keyword>
<keyword evidence="5" id="KW-0325">Glycoprotein</keyword>
<evidence type="ECO:0000256" key="1">
    <source>
        <dbReference type="ARBA" id="ARBA00001913"/>
    </source>
</evidence>
<proteinExistence type="predicted"/>
<organism evidence="9">
    <name type="scientific">Graphocephala atropunctata</name>
    <dbReference type="NCBI Taxonomy" id="36148"/>
    <lineage>
        <taxon>Eukaryota</taxon>
        <taxon>Metazoa</taxon>
        <taxon>Ecdysozoa</taxon>
        <taxon>Arthropoda</taxon>
        <taxon>Hexapoda</taxon>
        <taxon>Insecta</taxon>
        <taxon>Pterygota</taxon>
        <taxon>Neoptera</taxon>
        <taxon>Paraneoptera</taxon>
        <taxon>Hemiptera</taxon>
        <taxon>Auchenorrhyncha</taxon>
        <taxon>Membracoidea</taxon>
        <taxon>Cicadellidae</taxon>
        <taxon>Cicadellinae</taxon>
        <taxon>Cicadellini</taxon>
        <taxon>Graphocephala</taxon>
    </lineage>
</organism>
<evidence type="ECO:0000256" key="7">
    <source>
        <dbReference type="SAM" id="MobiDB-lite"/>
    </source>
</evidence>
<evidence type="ECO:0000256" key="4">
    <source>
        <dbReference type="ARBA" id="ARBA00023157"/>
    </source>
</evidence>
<dbReference type="PROSITE" id="PS51828">
    <property type="entry name" value="PTX_2"/>
    <property type="match status" value="1"/>
</dbReference>
<comment type="cofactor">
    <cofactor evidence="1">
        <name>Ca(2+)</name>
        <dbReference type="ChEBI" id="CHEBI:29108"/>
    </cofactor>
</comment>
<feature type="domain" description="Pentraxin (PTX)" evidence="8">
    <location>
        <begin position="93"/>
        <end position="298"/>
    </location>
</feature>
<dbReference type="SMART" id="SM00159">
    <property type="entry name" value="PTX"/>
    <property type="match status" value="1"/>
</dbReference>
<dbReference type="InterPro" id="IPR001759">
    <property type="entry name" value="PTX_dom"/>
</dbReference>
<dbReference type="Gene3D" id="2.60.120.200">
    <property type="match status" value="1"/>
</dbReference>
<protein>
    <recommendedName>
        <fullName evidence="8">Pentraxin (PTX) domain-containing protein</fullName>
    </recommendedName>
</protein>
<keyword evidence="2" id="KW-0479">Metal-binding</keyword>
<evidence type="ECO:0000256" key="3">
    <source>
        <dbReference type="ARBA" id="ARBA00022837"/>
    </source>
</evidence>
<feature type="non-terminal residue" evidence="9">
    <location>
        <position position="1"/>
    </location>
</feature>
<comment type="caution">
    <text evidence="6">Lacks conserved residue(s) required for the propagation of feature annotation.</text>
</comment>
<evidence type="ECO:0000256" key="5">
    <source>
        <dbReference type="ARBA" id="ARBA00023180"/>
    </source>
</evidence>
<feature type="region of interest" description="Disordered" evidence="7">
    <location>
        <begin position="431"/>
        <end position="451"/>
    </location>
</feature>
<dbReference type="InterPro" id="IPR013320">
    <property type="entry name" value="ConA-like_dom_sf"/>
</dbReference>